<feature type="domain" description="Gp68-like predicted RNA polymerase component" evidence="1">
    <location>
        <begin position="9"/>
        <end position="49"/>
    </location>
</feature>
<dbReference type="EMBL" id="JAMTCG010000024">
    <property type="protein sequence ID" value="MCP2163136.1"/>
    <property type="molecule type" value="Genomic_DNA"/>
</dbReference>
<evidence type="ECO:0000313" key="2">
    <source>
        <dbReference type="EMBL" id="MCP2163136.1"/>
    </source>
</evidence>
<reference evidence="2 3" key="1">
    <citation type="submission" date="2022-06" db="EMBL/GenBank/DDBJ databases">
        <title>Genomic Encyclopedia of Archaeal and Bacterial Type Strains, Phase II (KMG-II): from individual species to whole genera.</title>
        <authorList>
            <person name="Goeker M."/>
        </authorList>
    </citation>
    <scope>NUCLEOTIDE SEQUENCE [LARGE SCALE GENOMIC DNA]</scope>
    <source>
        <strain evidence="2 3">DSM 45037</strain>
    </source>
</reference>
<accession>A0ABT1H7I6</accession>
<name>A0ABT1H7I6_9NOCA</name>
<organism evidence="2 3">
    <name type="scientific">Williamsia serinedens</name>
    <dbReference type="NCBI Taxonomy" id="391736"/>
    <lineage>
        <taxon>Bacteria</taxon>
        <taxon>Bacillati</taxon>
        <taxon>Actinomycetota</taxon>
        <taxon>Actinomycetes</taxon>
        <taxon>Mycobacteriales</taxon>
        <taxon>Nocardiaceae</taxon>
        <taxon>Williamsia</taxon>
    </lineage>
</organism>
<dbReference type="InterPro" id="IPR035343">
    <property type="entry name" value="Gp68"/>
</dbReference>
<dbReference type="Pfam" id="PF17469">
    <property type="entry name" value="GP68"/>
    <property type="match status" value="1"/>
</dbReference>
<sequence length="62" mass="6735">MADDVEMVEPCAVARMARNGWLAVKIAETLHMTMPEVGKALQDADAAEKGIPKQRIVTGKLK</sequence>
<dbReference type="Proteomes" id="UP001205740">
    <property type="component" value="Unassembled WGS sequence"/>
</dbReference>
<keyword evidence="3" id="KW-1185">Reference proteome</keyword>
<protein>
    <recommendedName>
        <fullName evidence="1">Gp68-like predicted RNA polymerase component domain-containing protein</fullName>
    </recommendedName>
</protein>
<dbReference type="RefSeq" id="WP_253656702.1">
    <property type="nucleotide sequence ID" value="NZ_BAAAOE010000001.1"/>
</dbReference>
<evidence type="ECO:0000259" key="1">
    <source>
        <dbReference type="Pfam" id="PF17469"/>
    </source>
</evidence>
<comment type="caution">
    <text evidence="2">The sequence shown here is derived from an EMBL/GenBank/DDBJ whole genome shotgun (WGS) entry which is preliminary data.</text>
</comment>
<proteinExistence type="predicted"/>
<gene>
    <name evidence="2" type="ORF">LX12_004351</name>
</gene>
<evidence type="ECO:0000313" key="3">
    <source>
        <dbReference type="Proteomes" id="UP001205740"/>
    </source>
</evidence>